<sequence length="1162" mass="127376">MSTTRSLRNRSSRYSSPATFATTNETASPVQQTIEVQRSENGVSRQSRLDTWVEPLVRNGVASFEDTKGLERVGVLEHMQPLGTGPNQKVLQRLKLNYNNRLSLSARATPVYSEDVASPSAEPARPDIASPIDPELLLDAPPPAPQPPLPPPPPNPPVQHMPQLVPEPAAQVPVSPPRGRPAKKEVEEMRYVPADGSTFFPTALRSTPRPSRASPRNSSIQEHVREERMRGYLNQAIRQAHSEGNAKVVAGLQNVMGETKNESRMLAALEAILQNKGDDVPPEHFKTFKHHIKKGIRKRQKISDQSAGMDQTEAAISTQPQTVGYISTWSTRKPSFTDDPAMGNNIAPNTPLTLRTAQPEFSIHTSPTKLELHSPSALDLSTTDLPSTDFSTDQRILAHLPPASTPRKRRSSNASTTSTLSSAQSLAPPTPRMPDPSSGVASEGRATRSSAVQRQDPNQVASNNETRLLGTDLSQQPSIPSKSFYQSINTTNQPASKKIKLTHPLSDDEVKEIDEQRKIFESQTVRDYNYNPPTPVQLSDVRPELDESQPFPQPGVRQGPPPPVIHPNPLVEVSSPISQGDFAAIDGIGRKRDYEEVVADDQSSLSDAISVSQPVAPTNARHSVGASSTRASTPRAVKEARSLKQRHPGVMISPHKPRNGASAAANSGMARAGTGIDTADSPAEESQENEDRCRSCGGGGFMVCCDSCPNSFHLDCLEPPISSVPLGHWDCPECEARKRPKQEIQGLMATLIANVSDAYPRAYNLPAIVRDYFENVKTGEDGSYEEIPVPPTNKKGAARADHHGAMRPPNYKDMRDNKGNVRFCYRCGLTTGGDREMIPCDFCTNEWHLDCLDPPHATAPKRFIDGKATGTWTCPLHVENDYRAISRAAGVAPGDLGRKPRLRRPKNAEPRSLFAPLRQPNNGIIDVALDPEEPVINVKEVEMASGVYRLPEESIKLDFLARARRDWYYDHAVPRARNIPATHYHTKSWLPDGVRYRVDASALAPQQESEQDDFQPQTSDLCSTESFSLFAQARVEAQIKLRSKTFVEQQTALNLVDLASAKEPTTAGANGTTIQNGKTNTIASGDDAGEIDYLIDRLIADAPPEVADLVTDTEEEQLVRLQSLIEQRMKTIQAQKRNQGKPTRGKETEQKVNGTLGHDHGE</sequence>
<keyword evidence="2" id="KW-1185">Reference proteome</keyword>
<evidence type="ECO:0000313" key="2">
    <source>
        <dbReference type="Proteomes" id="UP001172386"/>
    </source>
</evidence>
<protein>
    <submittedName>
        <fullName evidence="1">Uncharacterized protein</fullName>
    </submittedName>
</protein>
<comment type="caution">
    <text evidence="1">The sequence shown here is derived from an EMBL/GenBank/DDBJ whole genome shotgun (WGS) entry which is preliminary data.</text>
</comment>
<dbReference type="Proteomes" id="UP001172386">
    <property type="component" value="Unassembled WGS sequence"/>
</dbReference>
<dbReference type="EMBL" id="JAPDRQ010000069">
    <property type="protein sequence ID" value="KAJ9657088.1"/>
    <property type="molecule type" value="Genomic_DNA"/>
</dbReference>
<name>A0ACC3A899_9EURO</name>
<gene>
    <name evidence="1" type="ORF">H2198_004580</name>
</gene>
<organism evidence="1 2">
    <name type="scientific">Neophaeococcomyces mojaviensis</name>
    <dbReference type="NCBI Taxonomy" id="3383035"/>
    <lineage>
        <taxon>Eukaryota</taxon>
        <taxon>Fungi</taxon>
        <taxon>Dikarya</taxon>
        <taxon>Ascomycota</taxon>
        <taxon>Pezizomycotina</taxon>
        <taxon>Eurotiomycetes</taxon>
        <taxon>Chaetothyriomycetidae</taxon>
        <taxon>Chaetothyriales</taxon>
        <taxon>Chaetothyriales incertae sedis</taxon>
        <taxon>Neophaeococcomyces</taxon>
    </lineage>
</organism>
<evidence type="ECO:0000313" key="1">
    <source>
        <dbReference type="EMBL" id="KAJ9657088.1"/>
    </source>
</evidence>
<proteinExistence type="predicted"/>
<accession>A0ACC3A899</accession>
<reference evidence="1" key="1">
    <citation type="submission" date="2022-10" db="EMBL/GenBank/DDBJ databases">
        <title>Culturing micro-colonial fungi from biological soil crusts in the Mojave desert and describing Neophaeococcomyces mojavensis, and introducing the new genera and species Taxawa tesnikishii.</title>
        <authorList>
            <person name="Kurbessoian T."/>
            <person name="Stajich J.E."/>
        </authorList>
    </citation>
    <scope>NUCLEOTIDE SEQUENCE</scope>
    <source>
        <strain evidence="1">JES_112</strain>
    </source>
</reference>